<keyword evidence="3" id="KW-0456">Lyase</keyword>
<comment type="similarity">
    <text evidence="1 2">Belongs to the enoyl-CoA hydratase/isomerase family.</text>
</comment>
<evidence type="ECO:0000256" key="1">
    <source>
        <dbReference type="ARBA" id="ARBA00005254"/>
    </source>
</evidence>
<dbReference type="Proteomes" id="UP000520011">
    <property type="component" value="Unassembled WGS sequence"/>
</dbReference>
<protein>
    <submittedName>
        <fullName evidence="3">Enoyl-CoA hydratase</fullName>
        <ecNumber evidence="3">4.2.1.17</ecNumber>
    </submittedName>
</protein>
<dbReference type="RefSeq" id="WP_312856150.1">
    <property type="nucleotide sequence ID" value="NZ_JACHEP010000040.1"/>
</dbReference>
<proteinExistence type="inferred from homology"/>
<dbReference type="Pfam" id="PF00378">
    <property type="entry name" value="ECH_1"/>
    <property type="match status" value="1"/>
</dbReference>
<evidence type="ECO:0000256" key="2">
    <source>
        <dbReference type="RuleBase" id="RU003707"/>
    </source>
</evidence>
<name>A0A7W8ITE8_9BACL</name>
<gene>
    <name evidence="3" type="ORF">HNQ34_003516</name>
</gene>
<dbReference type="AlphaFoldDB" id="A0A7W8ITE8"/>
<evidence type="ECO:0000313" key="3">
    <source>
        <dbReference type="EMBL" id="MBB5326363.1"/>
    </source>
</evidence>
<reference evidence="3 4" key="1">
    <citation type="submission" date="2020-08" db="EMBL/GenBank/DDBJ databases">
        <title>Genomic Encyclopedia of Type Strains, Phase IV (KMG-IV): sequencing the most valuable type-strain genomes for metagenomic binning, comparative biology and taxonomic classification.</title>
        <authorList>
            <person name="Goeker M."/>
        </authorList>
    </citation>
    <scope>NUCLEOTIDE SEQUENCE [LARGE SCALE GENOMIC DNA]</scope>
    <source>
        <strain evidence="3 4">DSM 16325</strain>
    </source>
</reference>
<dbReference type="Gene3D" id="3.90.226.10">
    <property type="entry name" value="2-enoyl-CoA Hydratase, Chain A, domain 1"/>
    <property type="match status" value="1"/>
</dbReference>
<dbReference type="PANTHER" id="PTHR43802:SF1">
    <property type="entry name" value="IP11341P-RELATED"/>
    <property type="match status" value="1"/>
</dbReference>
<comment type="caution">
    <text evidence="3">The sequence shown here is derived from an EMBL/GenBank/DDBJ whole genome shotgun (WGS) entry which is preliminary data.</text>
</comment>
<sequence>MIYGLNEKVRNFTMFDSFISIAAEPSQLLAALCDELELVRLEGMELEFNHIIAEINNRVGIITLNRPEKKNAISMQMREEISKCLNAWKTSDDVMAVIITGSSAAFSAGFDLSEFNNPEQFGRLLQSSSQYHKDIWLFPKPTIAAVNGVALGGGFDLAVFCDFRICTESALFGHPEVKFGAPPLITPLRWIVGEGIARELCLTGRTIDANEALRIGLTNEIVIDKNILDRAMELAETILEAPNDTLLYLKSFMTSSKQKEFETCFSIEHDEAFRKLLFPKAEAGLKKNHGSRS</sequence>
<keyword evidence="4" id="KW-1185">Reference proteome</keyword>
<dbReference type="CDD" id="cd06558">
    <property type="entry name" value="crotonase-like"/>
    <property type="match status" value="1"/>
</dbReference>
<dbReference type="InterPro" id="IPR018376">
    <property type="entry name" value="Enoyl-CoA_hyd/isom_CS"/>
</dbReference>
<dbReference type="PROSITE" id="PS00166">
    <property type="entry name" value="ENOYL_COA_HYDRATASE"/>
    <property type="match status" value="1"/>
</dbReference>
<dbReference type="SUPFAM" id="SSF52096">
    <property type="entry name" value="ClpP/crotonase"/>
    <property type="match status" value="1"/>
</dbReference>
<dbReference type="GO" id="GO:0004300">
    <property type="term" value="F:enoyl-CoA hydratase activity"/>
    <property type="evidence" value="ECO:0007669"/>
    <property type="project" value="UniProtKB-EC"/>
</dbReference>
<dbReference type="InterPro" id="IPR029045">
    <property type="entry name" value="ClpP/crotonase-like_dom_sf"/>
</dbReference>
<organism evidence="3 4">
    <name type="scientific">Anoxybacteroides tepidamans</name>
    <dbReference type="NCBI Taxonomy" id="265948"/>
    <lineage>
        <taxon>Bacteria</taxon>
        <taxon>Bacillati</taxon>
        <taxon>Bacillota</taxon>
        <taxon>Bacilli</taxon>
        <taxon>Bacillales</taxon>
        <taxon>Anoxybacillaceae</taxon>
        <taxon>Anoxybacteroides</taxon>
    </lineage>
</organism>
<evidence type="ECO:0000313" key="4">
    <source>
        <dbReference type="Proteomes" id="UP000520011"/>
    </source>
</evidence>
<dbReference type="EC" id="4.2.1.17" evidence="3"/>
<dbReference type="InterPro" id="IPR001753">
    <property type="entry name" value="Enoyl-CoA_hydra/iso"/>
</dbReference>
<dbReference type="PANTHER" id="PTHR43802">
    <property type="entry name" value="ENOYL-COA HYDRATASE"/>
    <property type="match status" value="1"/>
</dbReference>
<dbReference type="EMBL" id="JACHEP010000040">
    <property type="protein sequence ID" value="MBB5326363.1"/>
    <property type="molecule type" value="Genomic_DNA"/>
</dbReference>
<accession>A0A7W8ITE8</accession>